<dbReference type="RefSeq" id="WP_061836387.1">
    <property type="nucleotide sequence ID" value="NZ_LUKE01000005.1"/>
</dbReference>
<dbReference type="Proteomes" id="UP000075320">
    <property type="component" value="Unassembled WGS sequence"/>
</dbReference>
<dbReference type="PROSITE" id="PS51257">
    <property type="entry name" value="PROKAR_LIPOPROTEIN"/>
    <property type="match status" value="1"/>
</dbReference>
<accession>A0A150WHN4</accession>
<comment type="caution">
    <text evidence="3">The sequence shown here is derived from an EMBL/GenBank/DDBJ whole genome shotgun (WGS) entry which is preliminary data.</text>
</comment>
<name>A0A150WHN4_BDEBC</name>
<keyword evidence="2" id="KW-0732">Signal</keyword>
<proteinExistence type="predicted"/>
<reference evidence="3 4" key="1">
    <citation type="submission" date="2016-03" db="EMBL/GenBank/DDBJ databases">
        <authorList>
            <person name="Ploux O."/>
        </authorList>
    </citation>
    <scope>NUCLEOTIDE SEQUENCE [LARGE SCALE GENOMIC DNA]</scope>
    <source>
        <strain evidence="3 4">R0</strain>
    </source>
</reference>
<evidence type="ECO:0000313" key="3">
    <source>
        <dbReference type="EMBL" id="KYG62426.1"/>
    </source>
</evidence>
<feature type="compositionally biased region" description="Gly residues" evidence="1">
    <location>
        <begin position="390"/>
        <end position="412"/>
    </location>
</feature>
<dbReference type="OrthoDB" id="5294786at2"/>
<feature type="compositionally biased region" description="Gly residues" evidence="1">
    <location>
        <begin position="427"/>
        <end position="458"/>
    </location>
</feature>
<dbReference type="EMBL" id="LUKE01000005">
    <property type="protein sequence ID" value="KYG62426.1"/>
    <property type="molecule type" value="Genomic_DNA"/>
</dbReference>
<gene>
    <name evidence="3" type="ORF">AZI86_16470</name>
</gene>
<feature type="signal peptide" evidence="2">
    <location>
        <begin position="1"/>
        <end position="22"/>
    </location>
</feature>
<dbReference type="AlphaFoldDB" id="A0A150WHN4"/>
<organism evidence="3 4">
    <name type="scientific">Bdellovibrio bacteriovorus</name>
    <dbReference type="NCBI Taxonomy" id="959"/>
    <lineage>
        <taxon>Bacteria</taxon>
        <taxon>Pseudomonadati</taxon>
        <taxon>Bdellovibrionota</taxon>
        <taxon>Bdellovibrionia</taxon>
        <taxon>Bdellovibrionales</taxon>
        <taxon>Pseudobdellovibrionaceae</taxon>
        <taxon>Bdellovibrio</taxon>
    </lineage>
</organism>
<keyword evidence="4" id="KW-1185">Reference proteome</keyword>
<feature type="compositionally biased region" description="Polar residues" evidence="1">
    <location>
        <begin position="347"/>
        <end position="363"/>
    </location>
</feature>
<feature type="chain" id="PRO_5007572889" description="Lysozyme inhibitor LprI N-terminal domain-containing protein" evidence="2">
    <location>
        <begin position="23"/>
        <end position="519"/>
    </location>
</feature>
<evidence type="ECO:0000256" key="1">
    <source>
        <dbReference type="SAM" id="MobiDB-lite"/>
    </source>
</evidence>
<evidence type="ECO:0008006" key="5">
    <source>
        <dbReference type="Google" id="ProtNLM"/>
    </source>
</evidence>
<evidence type="ECO:0000313" key="4">
    <source>
        <dbReference type="Proteomes" id="UP000075320"/>
    </source>
</evidence>
<evidence type="ECO:0000256" key="2">
    <source>
        <dbReference type="SAM" id="SignalP"/>
    </source>
</evidence>
<feature type="region of interest" description="Disordered" evidence="1">
    <location>
        <begin position="347"/>
        <end position="483"/>
    </location>
</feature>
<protein>
    <recommendedName>
        <fullName evidence="5">Lysozyme inhibitor LprI N-terminal domain-containing protein</fullName>
    </recommendedName>
</protein>
<sequence>MKHLTAFVLFGLFLYTPHYATAQTGQGCHNWCGKQANNAATGYAASLGKKFGDLSPTERAEALRRKQDEWDQCKAQTIHMTEEQCNGQTSSADVPIPTANPNKCQTEYNDLVQKCDAQVSSSKNTCDETKNSAISNASSSASSSNTNTTGVTDSCNSAAALNSGAKNAWTSYRESCYSGMESCVNTCNEMITWANNNPSCFPMNGMTKDQMAAQVFSPKADQCLDLQAKVDSADRNIASYGTTADGADACKTETAGGDSKSKSNTGNLLGQLGSMAAAMLAKQSATATPQAVVAFCTANPTYPGCGATAQASCSDPTYAATNKVCQCAANPYSCRVMDNSASDNSIGFSSVDSSSRLPSQATNPGGDLPSTPGIAMVDPVRSGDVQGVDGRQGGAGVGSSTVGSGGGAGGLGKAHVDPNDMPAGSAGTFGGGGGGAGGRFGSQAGGARGGYAPGGGNTAGTKSPGTPDLRQFLPGGSFNPRQNNMIGGRVGIDGITGPNSNIWQKVQNRYQVLKDTLHP</sequence>